<dbReference type="Pfam" id="PF01656">
    <property type="entry name" value="CbiA"/>
    <property type="match status" value="1"/>
</dbReference>
<name>A0A0F4LSZ8_9LACO</name>
<feature type="binding site" evidence="10">
    <location>
        <begin position="11"/>
        <end position="18"/>
    </location>
    <ligand>
        <name>ATP</name>
        <dbReference type="ChEBI" id="CHEBI:30616"/>
    </ligand>
</feature>
<protein>
    <recommendedName>
        <fullName evidence="2">Septum site-determining protein MinD</fullName>
    </recommendedName>
    <alternativeName>
        <fullName evidence="9">Cell division inhibitor MinD</fullName>
    </alternativeName>
</protein>
<organism evidence="12 13">
    <name type="scientific">Bombilactobacillus mellifer</name>
    <dbReference type="NCBI Taxonomy" id="1218492"/>
    <lineage>
        <taxon>Bacteria</taxon>
        <taxon>Bacillati</taxon>
        <taxon>Bacillota</taxon>
        <taxon>Bacilli</taxon>
        <taxon>Lactobacillales</taxon>
        <taxon>Lactobacillaceae</taxon>
        <taxon>Bombilactobacillus</taxon>
    </lineage>
</organism>
<dbReference type="InterPro" id="IPR027417">
    <property type="entry name" value="P-loop_NTPase"/>
</dbReference>
<comment type="similarity">
    <text evidence="1">Belongs to the ParA family. MinD subfamily.</text>
</comment>
<evidence type="ECO:0000256" key="8">
    <source>
        <dbReference type="ARBA" id="ARBA00025436"/>
    </source>
</evidence>
<reference evidence="12 13" key="1">
    <citation type="submission" date="2015-01" db="EMBL/GenBank/DDBJ databases">
        <title>Comparative genomics of the lactic acid bacteria isolated from the honey bee gut.</title>
        <authorList>
            <person name="Ellegaard K.M."/>
            <person name="Tamarit D."/>
            <person name="Javelind E."/>
            <person name="Olofsson T."/>
            <person name="Andersson S.G."/>
            <person name="Vasquez A."/>
        </authorList>
    </citation>
    <scope>NUCLEOTIDE SEQUENCE [LARGE SCALE GENOMIC DNA]</scope>
    <source>
        <strain evidence="12 13">Bin4</strain>
    </source>
</reference>
<keyword evidence="6" id="KW-0717">Septation</keyword>
<keyword evidence="13" id="KW-1185">Reference proteome</keyword>
<sequence length="275" mass="29716">MGTSIVVTSGKGGVGKTTTAANLGIALVKNKKRVCAIDLDVGLRNLDTMLGLSNRVIYDLIDVIENRVDVNQALVEHPNFKNQLYLLAASQNATQSNLNIARMQKIVAQLKAEFDFVILDCPAGIETGFKAAINVADSAIVVTTPEVAAVGDADRVVGILEHSALNYGIHLVINRVRMQMVESGTSMDIQSIVNRLSVPLIGVIVDDDEVIATSNQGQSIVALESDNRAAAGYLNLARRILGEQIPLNEIDFASNSLPQRSSKPGFWQRLFHRNN</sequence>
<dbReference type="AlphaFoldDB" id="A0A0F4LSZ8"/>
<evidence type="ECO:0000256" key="2">
    <source>
        <dbReference type="ARBA" id="ARBA00016887"/>
    </source>
</evidence>
<evidence type="ECO:0000256" key="6">
    <source>
        <dbReference type="ARBA" id="ARBA00023210"/>
    </source>
</evidence>
<dbReference type="PANTHER" id="PTHR43384:SF6">
    <property type="entry name" value="SEPTUM SITE-DETERMINING PROTEIN MIND HOMOLOG, CHLOROPLASTIC"/>
    <property type="match status" value="1"/>
</dbReference>
<dbReference type="RefSeq" id="WP_046316675.1">
    <property type="nucleotide sequence ID" value="NZ_JBHSZT010000001.1"/>
</dbReference>
<keyword evidence="5 10" id="KW-0067">ATP-binding</keyword>
<dbReference type="Proteomes" id="UP000033558">
    <property type="component" value="Unassembled WGS sequence"/>
</dbReference>
<dbReference type="PIRSF" id="PIRSF003092">
    <property type="entry name" value="MinD"/>
    <property type="match status" value="1"/>
</dbReference>
<evidence type="ECO:0000256" key="4">
    <source>
        <dbReference type="ARBA" id="ARBA00022741"/>
    </source>
</evidence>
<dbReference type="EMBL" id="JXJQ01000008">
    <property type="protein sequence ID" value="KJY61922.1"/>
    <property type="molecule type" value="Genomic_DNA"/>
</dbReference>
<evidence type="ECO:0000256" key="1">
    <source>
        <dbReference type="ARBA" id="ARBA00010257"/>
    </source>
</evidence>
<accession>A0A0F4LSZ8</accession>
<dbReference type="GO" id="GO:0051782">
    <property type="term" value="P:negative regulation of cell division"/>
    <property type="evidence" value="ECO:0007669"/>
    <property type="project" value="TreeGrafter"/>
</dbReference>
<feature type="domain" description="CobQ/CobB/MinD/ParA nucleotide binding" evidence="11">
    <location>
        <begin position="5"/>
        <end position="219"/>
    </location>
</feature>
<dbReference type="NCBIfam" id="TIGR01968">
    <property type="entry name" value="minD_bact"/>
    <property type="match status" value="1"/>
</dbReference>
<keyword evidence="7" id="KW-0131">Cell cycle</keyword>
<evidence type="ECO:0000256" key="3">
    <source>
        <dbReference type="ARBA" id="ARBA00022618"/>
    </source>
</evidence>
<dbReference type="InterPro" id="IPR002586">
    <property type="entry name" value="CobQ/CobB/MinD/ParA_Nub-bd_dom"/>
</dbReference>
<evidence type="ECO:0000256" key="10">
    <source>
        <dbReference type="PIRSR" id="PIRSR003092-1"/>
    </source>
</evidence>
<dbReference type="GO" id="GO:0005829">
    <property type="term" value="C:cytosol"/>
    <property type="evidence" value="ECO:0007669"/>
    <property type="project" value="TreeGrafter"/>
</dbReference>
<evidence type="ECO:0000259" key="11">
    <source>
        <dbReference type="Pfam" id="PF01656"/>
    </source>
</evidence>
<proteinExistence type="inferred from homology"/>
<dbReference type="PANTHER" id="PTHR43384">
    <property type="entry name" value="SEPTUM SITE-DETERMINING PROTEIN MIND HOMOLOG, CHLOROPLASTIC-RELATED"/>
    <property type="match status" value="1"/>
</dbReference>
<dbReference type="GO" id="GO:0005524">
    <property type="term" value="F:ATP binding"/>
    <property type="evidence" value="ECO:0007669"/>
    <property type="project" value="UniProtKB-KW"/>
</dbReference>
<evidence type="ECO:0000256" key="9">
    <source>
        <dbReference type="ARBA" id="ARBA00032845"/>
    </source>
</evidence>
<keyword evidence="3" id="KW-0132">Cell division</keyword>
<evidence type="ECO:0000313" key="12">
    <source>
        <dbReference type="EMBL" id="KJY61922.1"/>
    </source>
</evidence>
<dbReference type="InterPro" id="IPR050625">
    <property type="entry name" value="ParA/MinD_ATPase"/>
</dbReference>
<keyword evidence="4 10" id="KW-0547">Nucleotide-binding</keyword>
<dbReference type="Gene3D" id="3.40.50.300">
    <property type="entry name" value="P-loop containing nucleotide triphosphate hydrolases"/>
    <property type="match status" value="1"/>
</dbReference>
<dbReference type="CDD" id="cd02036">
    <property type="entry name" value="MinD"/>
    <property type="match status" value="1"/>
</dbReference>
<evidence type="ECO:0000313" key="13">
    <source>
        <dbReference type="Proteomes" id="UP000033558"/>
    </source>
</evidence>
<dbReference type="GO" id="GO:0000917">
    <property type="term" value="P:division septum assembly"/>
    <property type="evidence" value="ECO:0007669"/>
    <property type="project" value="UniProtKB-KW"/>
</dbReference>
<dbReference type="SUPFAM" id="SSF52540">
    <property type="entry name" value="P-loop containing nucleoside triphosphate hydrolases"/>
    <property type="match status" value="1"/>
</dbReference>
<evidence type="ECO:0000256" key="7">
    <source>
        <dbReference type="ARBA" id="ARBA00023306"/>
    </source>
</evidence>
<dbReference type="GO" id="GO:0016887">
    <property type="term" value="F:ATP hydrolysis activity"/>
    <property type="evidence" value="ECO:0007669"/>
    <property type="project" value="InterPro"/>
</dbReference>
<dbReference type="GO" id="GO:0009898">
    <property type="term" value="C:cytoplasmic side of plasma membrane"/>
    <property type="evidence" value="ECO:0007669"/>
    <property type="project" value="TreeGrafter"/>
</dbReference>
<dbReference type="InterPro" id="IPR025501">
    <property type="entry name" value="MinD_FleN"/>
</dbReference>
<gene>
    <name evidence="12" type="ORF">JG30_09770</name>
</gene>
<dbReference type="HOGENOM" id="CLU_037612_0_1_9"/>
<dbReference type="OrthoDB" id="9773088at2"/>
<comment type="caution">
    <text evidence="12">The sequence shown here is derived from an EMBL/GenBank/DDBJ whole genome shotgun (WGS) entry which is preliminary data.</text>
</comment>
<comment type="function">
    <text evidence="8">ATPase required for the correct placement of the division site. Cell division inhibitors MinC and MinD act in concert to form an inhibitor capable of blocking formation of the polar Z ring septums. Rapidly oscillates between the poles of the cell to destabilize FtsZ filaments that have formed before they mature into polar Z rings.</text>
</comment>
<dbReference type="InterPro" id="IPR010223">
    <property type="entry name" value="MinD"/>
</dbReference>
<dbReference type="STRING" id="1218492.JG30_09770"/>
<dbReference type="PATRIC" id="fig|1218492.5.peg.1118"/>
<evidence type="ECO:0000256" key="5">
    <source>
        <dbReference type="ARBA" id="ARBA00022840"/>
    </source>
</evidence>